<dbReference type="Pfam" id="PF11264">
    <property type="entry name" value="ThylakoidFormat"/>
    <property type="match status" value="1"/>
</dbReference>
<accession>A0A7S0ZHJ1</accession>
<dbReference type="InterPro" id="IPR017499">
    <property type="entry name" value="Thf1"/>
</dbReference>
<evidence type="ECO:0000313" key="3">
    <source>
        <dbReference type="EMBL" id="CAD8822003.1"/>
    </source>
</evidence>
<dbReference type="PANTHER" id="PTHR34793">
    <property type="entry name" value="PROTEIN THYLAKOID FORMATION 1, CHLOROPLASTIC"/>
    <property type="match status" value="1"/>
</dbReference>
<sequence>MAFVSGVSCVKSEEFVGASRVRCDVSAVQQVACLKSAGRHRSSLYMSIIGQDLSFEFDEIVPANSEFAKKYSSKRNASVRPVGESVKAFFKLFARPLPTVYSTLINETLTTTHLSVVNYAFNYDAIFAYGFEESFNRFLQYYPSESEKERLFECLLKALELDVGKIRKDAASVRQWVEGKTIEDLFAVADGSADDGSSVASAFRTARENDRMSFHISRMFALGCVYLLEAVKADAEGEDCEKLAAVLDVSAFGIKDAMDQNRAGMEKLKAAEQLFAEVAARDKRKNAERLAEKAKLAKEAAEKAEAEAESEAEVVSSAKTE</sequence>
<dbReference type="AlphaFoldDB" id="A0A7S0ZHJ1"/>
<evidence type="ECO:0000256" key="2">
    <source>
        <dbReference type="SAM" id="MobiDB-lite"/>
    </source>
</evidence>
<protein>
    <submittedName>
        <fullName evidence="3">Uncharacterized protein</fullName>
    </submittedName>
</protein>
<evidence type="ECO:0000256" key="1">
    <source>
        <dbReference type="ARBA" id="ARBA00023054"/>
    </source>
</evidence>
<dbReference type="EMBL" id="HBFP01008913">
    <property type="protein sequence ID" value="CAD8822003.1"/>
    <property type="molecule type" value="Transcribed_RNA"/>
</dbReference>
<gene>
    <name evidence="3" type="ORF">TOLI1172_LOCUS6399</name>
</gene>
<dbReference type="PANTHER" id="PTHR34793:SF1">
    <property type="entry name" value="PROTEIN THYLAKOID FORMATION 1, CHLOROPLASTIC"/>
    <property type="match status" value="1"/>
</dbReference>
<proteinExistence type="predicted"/>
<organism evidence="3">
    <name type="scientific">Timspurckia oligopyrenoides</name>
    <dbReference type="NCBI Taxonomy" id="708627"/>
    <lineage>
        <taxon>Eukaryota</taxon>
        <taxon>Rhodophyta</taxon>
        <taxon>Bangiophyceae</taxon>
        <taxon>Porphyridiales</taxon>
        <taxon>Porphyridiaceae</taxon>
        <taxon>Timspurckia</taxon>
    </lineage>
</organism>
<feature type="region of interest" description="Disordered" evidence="2">
    <location>
        <begin position="298"/>
        <end position="321"/>
    </location>
</feature>
<name>A0A7S0ZHJ1_9RHOD</name>
<reference evidence="3" key="1">
    <citation type="submission" date="2021-01" db="EMBL/GenBank/DDBJ databases">
        <authorList>
            <person name="Corre E."/>
            <person name="Pelletier E."/>
            <person name="Niang G."/>
            <person name="Scheremetjew M."/>
            <person name="Finn R."/>
            <person name="Kale V."/>
            <person name="Holt S."/>
            <person name="Cochrane G."/>
            <person name="Meng A."/>
            <person name="Brown T."/>
            <person name="Cohen L."/>
        </authorList>
    </citation>
    <scope>NUCLEOTIDE SEQUENCE</scope>
    <source>
        <strain evidence="3">CCMP3278</strain>
    </source>
</reference>
<dbReference type="GO" id="GO:0010207">
    <property type="term" value="P:photosystem II assembly"/>
    <property type="evidence" value="ECO:0007669"/>
    <property type="project" value="InterPro"/>
</dbReference>
<keyword evidence="1" id="KW-0175">Coiled coil</keyword>